<feature type="transmembrane region" description="Helical" evidence="8">
    <location>
        <begin position="33"/>
        <end position="50"/>
    </location>
</feature>
<dbReference type="GO" id="GO:0005886">
    <property type="term" value="C:plasma membrane"/>
    <property type="evidence" value="ECO:0007669"/>
    <property type="project" value="UniProtKB-SubCell"/>
</dbReference>
<dbReference type="CDD" id="cd13962">
    <property type="entry name" value="PT_UbiA_UBIAD1"/>
    <property type="match status" value="1"/>
</dbReference>
<dbReference type="GO" id="GO:0042371">
    <property type="term" value="P:vitamin K biosynthetic process"/>
    <property type="evidence" value="ECO:0007669"/>
    <property type="project" value="TreeGrafter"/>
</dbReference>
<feature type="transmembrane region" description="Helical" evidence="8">
    <location>
        <begin position="165"/>
        <end position="183"/>
    </location>
</feature>
<dbReference type="OrthoDB" id="26687at2157"/>
<keyword evidence="4 9" id="KW-0808">Transferase</keyword>
<evidence type="ECO:0000256" key="7">
    <source>
        <dbReference type="ARBA" id="ARBA00023136"/>
    </source>
</evidence>
<keyword evidence="10" id="KW-1185">Reference proteome</keyword>
<evidence type="ECO:0000256" key="4">
    <source>
        <dbReference type="ARBA" id="ARBA00022679"/>
    </source>
</evidence>
<evidence type="ECO:0000256" key="2">
    <source>
        <dbReference type="ARBA" id="ARBA00004863"/>
    </source>
</evidence>
<organism evidence="9 10">
    <name type="scientific">Halomarina oriensis</name>
    <dbReference type="NCBI Taxonomy" id="671145"/>
    <lineage>
        <taxon>Archaea</taxon>
        <taxon>Methanobacteriati</taxon>
        <taxon>Methanobacteriota</taxon>
        <taxon>Stenosarchaea group</taxon>
        <taxon>Halobacteria</taxon>
        <taxon>Halobacteriales</taxon>
        <taxon>Natronomonadaceae</taxon>
        <taxon>Halomarina</taxon>
    </lineage>
</organism>
<keyword evidence="3" id="KW-0474">Menaquinone biosynthesis</keyword>
<sequence>MSRPSQLLLVLVVYALGANVALATGATLDWLALAVGTGALLGVAASVHYANEYADYETDAVTDRTPFSGGSGALARTGLSRAVALRAGLGSLAVGGVVAAVGLLGGVLTPPAFASLAVIAVFGWQYSVGPLELAWRGWGELDNAVLGGLVLPGYGTAVLGGPVGFTLLVCLPLALLVFANLLATQWPDRRADASVGKRTLVTRLPAPRLRALYVAVVVSAFGSLLLLTRGPLPTLVAGASLLVVPLSVWGAAGYTEREVPFPSVAAMVALVAVQLLAWSLV</sequence>
<dbReference type="Gene3D" id="1.10.357.140">
    <property type="entry name" value="UbiA prenyltransferase"/>
    <property type="match status" value="1"/>
</dbReference>
<reference evidence="9 10" key="1">
    <citation type="submission" date="2019-12" db="EMBL/GenBank/DDBJ databases">
        <title>Halocatena pleomorpha gen. nov. sp. nov., an extremely halophilic archaeon of family Halobacteriaceae isolated from saltpan soil.</title>
        <authorList>
            <person name="Pal Y."/>
            <person name="Verma A."/>
            <person name="Krishnamurthi S."/>
            <person name="Kumar P."/>
        </authorList>
    </citation>
    <scope>NUCLEOTIDE SEQUENCE [LARGE SCALE GENOMIC DNA]</scope>
    <source>
        <strain evidence="9 10">JCM 16495</strain>
    </source>
</reference>
<dbReference type="PANTHER" id="PTHR13929:SF0">
    <property type="entry name" value="UBIA PRENYLTRANSFERASE DOMAIN-CONTAINING PROTEIN 1"/>
    <property type="match status" value="1"/>
</dbReference>
<dbReference type="EMBL" id="WSZK01000023">
    <property type="protein sequence ID" value="MWG35476.1"/>
    <property type="molecule type" value="Genomic_DNA"/>
</dbReference>
<proteinExistence type="predicted"/>
<comment type="caution">
    <text evidence="9">The sequence shown here is derived from an EMBL/GenBank/DDBJ whole genome shotgun (WGS) entry which is preliminary data.</text>
</comment>
<dbReference type="PANTHER" id="PTHR13929">
    <property type="entry name" value="1,4-DIHYDROXY-2-NAPHTHOATE OCTAPRENYLTRANSFERASE"/>
    <property type="match status" value="1"/>
</dbReference>
<evidence type="ECO:0000256" key="5">
    <source>
        <dbReference type="ARBA" id="ARBA00022692"/>
    </source>
</evidence>
<comment type="pathway">
    <text evidence="2">Quinol/quinone metabolism; menaquinone biosynthesis.</text>
</comment>
<dbReference type="GO" id="GO:0009234">
    <property type="term" value="P:menaquinone biosynthetic process"/>
    <property type="evidence" value="ECO:0007669"/>
    <property type="project" value="UniProtKB-UniPathway"/>
</dbReference>
<dbReference type="Pfam" id="PF01040">
    <property type="entry name" value="UbiA"/>
    <property type="match status" value="1"/>
</dbReference>
<dbReference type="AlphaFoldDB" id="A0A6B0GKM0"/>
<dbReference type="UniPathway" id="UPA00079"/>
<evidence type="ECO:0000256" key="3">
    <source>
        <dbReference type="ARBA" id="ARBA00022428"/>
    </source>
</evidence>
<accession>A0A6B0GKM0</accession>
<dbReference type="InterPro" id="IPR026046">
    <property type="entry name" value="UBIAD1"/>
</dbReference>
<dbReference type="GO" id="GO:0004659">
    <property type="term" value="F:prenyltransferase activity"/>
    <property type="evidence" value="ECO:0007669"/>
    <property type="project" value="InterPro"/>
</dbReference>
<protein>
    <submittedName>
        <fullName evidence="9">Prenyltransferase</fullName>
    </submittedName>
</protein>
<comment type="subcellular location">
    <subcellularLocation>
        <location evidence="1">Cell membrane</location>
        <topology evidence="1">Multi-pass membrane protein</topology>
    </subcellularLocation>
</comment>
<gene>
    <name evidence="9" type="ORF">GQS65_13440</name>
</gene>
<evidence type="ECO:0000256" key="1">
    <source>
        <dbReference type="ARBA" id="ARBA00004651"/>
    </source>
</evidence>
<keyword evidence="7 8" id="KW-0472">Membrane</keyword>
<evidence type="ECO:0000256" key="8">
    <source>
        <dbReference type="SAM" id="Phobius"/>
    </source>
</evidence>
<name>A0A6B0GKM0_9EURY</name>
<evidence type="ECO:0000256" key="6">
    <source>
        <dbReference type="ARBA" id="ARBA00022989"/>
    </source>
</evidence>
<evidence type="ECO:0000313" key="10">
    <source>
        <dbReference type="Proteomes" id="UP000451471"/>
    </source>
</evidence>
<dbReference type="Proteomes" id="UP000451471">
    <property type="component" value="Unassembled WGS sequence"/>
</dbReference>
<keyword evidence="5 8" id="KW-0812">Transmembrane</keyword>
<dbReference type="InterPro" id="IPR000537">
    <property type="entry name" value="UbiA_prenyltransferase"/>
</dbReference>
<keyword evidence="6 8" id="KW-1133">Transmembrane helix</keyword>
<dbReference type="InterPro" id="IPR044878">
    <property type="entry name" value="UbiA_sf"/>
</dbReference>
<feature type="transmembrane region" description="Helical" evidence="8">
    <location>
        <begin position="259"/>
        <end position="280"/>
    </location>
</feature>
<feature type="transmembrane region" description="Helical" evidence="8">
    <location>
        <begin position="211"/>
        <end position="228"/>
    </location>
</feature>
<feature type="transmembrane region" description="Helical" evidence="8">
    <location>
        <begin position="83"/>
        <end position="105"/>
    </location>
</feature>
<feature type="transmembrane region" description="Helical" evidence="8">
    <location>
        <begin position="234"/>
        <end position="252"/>
    </location>
</feature>
<evidence type="ECO:0000313" key="9">
    <source>
        <dbReference type="EMBL" id="MWG35476.1"/>
    </source>
</evidence>